<evidence type="ECO:0000256" key="5">
    <source>
        <dbReference type="ARBA" id="ARBA00023136"/>
    </source>
</evidence>
<feature type="disulfide bond" evidence="6">
    <location>
        <begin position="155"/>
        <end position="170"/>
    </location>
</feature>
<dbReference type="EMBL" id="KT329440">
    <property type="protein sequence ID" value="ALM23548.2"/>
    <property type="molecule type" value="mRNA"/>
</dbReference>
<name>A0A0S1TKK3_LETCA</name>
<dbReference type="InterPro" id="IPR008952">
    <property type="entry name" value="Tetraspanin_EC2_sf"/>
</dbReference>
<evidence type="ECO:0000313" key="8">
    <source>
        <dbReference type="EMBL" id="ALM23548.2"/>
    </source>
</evidence>
<evidence type="ECO:0000256" key="6">
    <source>
        <dbReference type="PIRSR" id="PIRSR002419-1"/>
    </source>
</evidence>
<evidence type="ECO:0000256" key="4">
    <source>
        <dbReference type="ARBA" id="ARBA00022989"/>
    </source>
</evidence>
<evidence type="ECO:0000256" key="7">
    <source>
        <dbReference type="RuleBase" id="RU361218"/>
    </source>
</evidence>
<dbReference type="Gene3D" id="1.10.1450.10">
    <property type="entry name" value="Tetraspanin"/>
    <property type="match status" value="1"/>
</dbReference>
<proteinExistence type="evidence at transcript level"/>
<keyword evidence="6" id="KW-1015">Disulfide bond</keyword>
<dbReference type="SUPFAM" id="SSF48652">
    <property type="entry name" value="Tetraspanin"/>
    <property type="match status" value="1"/>
</dbReference>
<reference evidence="8" key="1">
    <citation type="submission" date="2015-12" db="EMBL/GenBank/DDBJ databases">
        <title>Molecular cloning, expression pattern and phylogenetic analysis of the tetraspanin CD82/KAI1 in lamprey, Lampetra japonica.</title>
        <authorList>
            <person name="Zhang X."/>
            <person name="Song X."/>
            <person name="Su P."/>
            <person name="Gou M."/>
            <person name="Wang H."/>
            <person name="Liu X."/>
            <person name="Li Q."/>
        </authorList>
    </citation>
    <scope>NUCLEOTIDE SEQUENCE</scope>
</reference>
<dbReference type="PANTHER" id="PTHR19282:SF44">
    <property type="entry name" value="CD82 ANTIGEN"/>
    <property type="match status" value="1"/>
</dbReference>
<comment type="similarity">
    <text evidence="2 7">Belongs to the tetraspanin (TM4SF) family.</text>
</comment>
<dbReference type="PIRSF" id="PIRSF002419">
    <property type="entry name" value="Tetraspanin"/>
    <property type="match status" value="1"/>
</dbReference>
<dbReference type="InterPro" id="IPR000301">
    <property type="entry name" value="Tetraspanin_animals"/>
</dbReference>
<evidence type="ECO:0000256" key="2">
    <source>
        <dbReference type="ARBA" id="ARBA00006840"/>
    </source>
</evidence>
<feature type="disulfide bond" evidence="6">
    <location>
        <begin position="154"/>
        <end position="184"/>
    </location>
</feature>
<feature type="transmembrane region" description="Helical" evidence="7">
    <location>
        <begin position="231"/>
        <end position="254"/>
    </location>
</feature>
<accession>A0A0S1TKK3</accession>
<dbReference type="PRINTS" id="PR00259">
    <property type="entry name" value="TMFOUR"/>
</dbReference>
<dbReference type="AlphaFoldDB" id="A0A0S1TKK3"/>
<feature type="transmembrane region" description="Helical" evidence="7">
    <location>
        <begin position="86"/>
        <end position="110"/>
    </location>
</feature>
<sequence>MASRGCLYATRYLIIIFNVLFFVLGLIIMGFGLWIVYDQQSFINTVVIDGNVELTIPAYALVGIGSITCLVSLFGCLGASKEVRCLLAVYFICLVGLLVAQVAIGTVVYINKDKINDKLNGVAFNIIKSYRNLSTEDPLHTWNLWDSIQQKFNCCGLNGTENWKDNIYICDQATYPDITYPCSCFQNISLVHKDENNTAFCFPLPASAPSAISEQGCEMHIKDWLQANMSVILAICVAIAVFELLVLLLACLLYKNISPGYKQAGI</sequence>
<evidence type="ECO:0000256" key="3">
    <source>
        <dbReference type="ARBA" id="ARBA00022692"/>
    </source>
</evidence>
<feature type="transmembrane region" description="Helical" evidence="7">
    <location>
        <begin position="12"/>
        <end position="36"/>
    </location>
</feature>
<protein>
    <recommendedName>
        <fullName evidence="7">Tetraspanin</fullName>
    </recommendedName>
</protein>
<comment type="subcellular location">
    <subcellularLocation>
        <location evidence="1 7">Membrane</location>
        <topology evidence="1 7">Multi-pass membrane protein</topology>
    </subcellularLocation>
</comment>
<keyword evidence="5 7" id="KW-0472">Membrane</keyword>
<dbReference type="GO" id="GO:0005886">
    <property type="term" value="C:plasma membrane"/>
    <property type="evidence" value="ECO:0007669"/>
    <property type="project" value="TreeGrafter"/>
</dbReference>
<dbReference type="InterPro" id="IPR018499">
    <property type="entry name" value="Tetraspanin/Peripherin"/>
</dbReference>
<keyword evidence="3 7" id="KW-0812">Transmembrane</keyword>
<feature type="transmembrane region" description="Helical" evidence="7">
    <location>
        <begin position="56"/>
        <end position="79"/>
    </location>
</feature>
<dbReference type="Pfam" id="PF00335">
    <property type="entry name" value="Tetraspanin"/>
    <property type="match status" value="1"/>
</dbReference>
<organism evidence="8">
    <name type="scientific">Lethenteron camtschaticum</name>
    <name type="common">Japanese lamprey</name>
    <name type="synonym">Lampetra japonica</name>
    <dbReference type="NCBI Taxonomy" id="980415"/>
    <lineage>
        <taxon>Eukaryota</taxon>
        <taxon>Metazoa</taxon>
        <taxon>Chordata</taxon>
        <taxon>Craniata</taxon>
        <taxon>Vertebrata</taxon>
        <taxon>Cyclostomata</taxon>
        <taxon>Hyperoartia</taxon>
        <taxon>Petromyzontiformes</taxon>
        <taxon>Petromyzontidae</taxon>
        <taxon>Lethenteron</taxon>
    </lineage>
</organism>
<evidence type="ECO:0000256" key="1">
    <source>
        <dbReference type="ARBA" id="ARBA00004141"/>
    </source>
</evidence>
<dbReference type="PANTHER" id="PTHR19282">
    <property type="entry name" value="TETRASPANIN"/>
    <property type="match status" value="1"/>
</dbReference>
<keyword evidence="4 7" id="KW-1133">Transmembrane helix</keyword>